<dbReference type="Proteomes" id="UP000030185">
    <property type="component" value="Unassembled WGS sequence"/>
</dbReference>
<proteinExistence type="predicted"/>
<comment type="caution">
    <text evidence="2">The sequence shown here is derived from an EMBL/GenBank/DDBJ whole genome shotgun (WGS) entry which is preliminary data.</text>
</comment>
<dbReference type="Pfam" id="PF18962">
    <property type="entry name" value="Por_Secre_tail"/>
    <property type="match status" value="1"/>
</dbReference>
<evidence type="ECO:0000259" key="1">
    <source>
        <dbReference type="Pfam" id="PF18962"/>
    </source>
</evidence>
<dbReference type="RefSeq" id="WP_052430234.1">
    <property type="nucleotide sequence ID" value="NZ_BBLT01000006.1"/>
</dbReference>
<dbReference type="STRING" id="153721.MYP_3088"/>
<dbReference type="Pfam" id="PF07394">
    <property type="entry name" value="DUF1501"/>
    <property type="match status" value="1"/>
</dbReference>
<dbReference type="eggNOG" id="COG4102">
    <property type="taxonomic scope" value="Bacteria"/>
</dbReference>
<dbReference type="PANTHER" id="PTHR43737:SF1">
    <property type="entry name" value="DUF1501 DOMAIN-CONTAINING PROTEIN"/>
    <property type="match status" value="1"/>
</dbReference>
<dbReference type="NCBIfam" id="TIGR04183">
    <property type="entry name" value="Por_Secre_tail"/>
    <property type="match status" value="1"/>
</dbReference>
<dbReference type="EMBL" id="BBLT01000006">
    <property type="protein sequence ID" value="GAL85859.1"/>
    <property type="molecule type" value="Genomic_DNA"/>
</dbReference>
<gene>
    <name evidence="2" type="ORF">MYP_3088</name>
</gene>
<sequence>MNRRKFINNGIKACAATVFVEQIMRSQSLYAQSSFLNAISGSCSDNILVVVQLFGGNDGLNTFIPLDQYSTLQGVRSNVMINENNLRFATAVNNGMATLGSRKTTTSKYADLAFHPAMEGLYNLFEEGKMSVVMGCSYDNPDFSHFRATDIWMMGSDSNEFLSSGWIGRELESIYGGYGFPDPTELLKHGYEDPLCINMGSVSPLALNDLTGVAAGVSVTSITNDYPLLGGYGDLAPQTCAGDELTYLRKVSVDTDKYNARIVSAASKVPDSSFPKSLLYGNDRLSTDLRNVARLIKGGLQTRVYTVNQGGFDTHTSQVGSNTYDGTHTSLLNSVSRAISGFQQDIEKMGVADKVIGIVFTEFGRTVRSNGGKGTDHGRSTPIWLFGSSLKGGRYGTNPELLNPDTNKVETQVPMQFDYRSVYYSVLKDWFCLTDSQLESVFGGPAKVAKFAKQYHDLFRSGTVTSNTNASNTDRIDKLHDVYPNPIEQSGVISFNTTGGSIFIEIIDTKGNKVRSLMEKEINQGYHEMAFEKQDLKPGVYLVRMRKENYQTTKKLVIY</sequence>
<organism evidence="2 3">
    <name type="scientific">Sporocytophaga myxococcoides</name>
    <dbReference type="NCBI Taxonomy" id="153721"/>
    <lineage>
        <taxon>Bacteria</taxon>
        <taxon>Pseudomonadati</taxon>
        <taxon>Bacteroidota</taxon>
        <taxon>Cytophagia</taxon>
        <taxon>Cytophagales</taxon>
        <taxon>Cytophagaceae</taxon>
        <taxon>Sporocytophaga</taxon>
    </lineage>
</organism>
<accession>A0A098LHE1</accession>
<dbReference type="AlphaFoldDB" id="A0A098LHE1"/>
<dbReference type="InterPro" id="IPR010869">
    <property type="entry name" value="DUF1501"/>
</dbReference>
<feature type="domain" description="Secretion system C-terminal sorting" evidence="1">
    <location>
        <begin position="482"/>
        <end position="558"/>
    </location>
</feature>
<keyword evidence="3" id="KW-1185">Reference proteome</keyword>
<evidence type="ECO:0000313" key="3">
    <source>
        <dbReference type="Proteomes" id="UP000030185"/>
    </source>
</evidence>
<evidence type="ECO:0000313" key="2">
    <source>
        <dbReference type="EMBL" id="GAL85859.1"/>
    </source>
</evidence>
<reference evidence="2 3" key="1">
    <citation type="submission" date="2014-09" db="EMBL/GenBank/DDBJ databases">
        <title>Sporocytophaga myxococcoides PG-01 genome sequencing.</title>
        <authorList>
            <person name="Liu L."/>
            <person name="Gao P.J."/>
            <person name="Chen G.J."/>
            <person name="Wang L.S."/>
        </authorList>
    </citation>
    <scope>NUCLEOTIDE SEQUENCE [LARGE SCALE GENOMIC DNA]</scope>
    <source>
        <strain evidence="2 3">PG-01</strain>
    </source>
</reference>
<protein>
    <recommendedName>
        <fullName evidence="1">Secretion system C-terminal sorting domain-containing protein</fullName>
    </recommendedName>
</protein>
<dbReference type="PANTHER" id="PTHR43737">
    <property type="entry name" value="BLL7424 PROTEIN"/>
    <property type="match status" value="1"/>
</dbReference>
<dbReference type="InterPro" id="IPR026444">
    <property type="entry name" value="Secre_tail"/>
</dbReference>
<dbReference type="OrthoDB" id="9779968at2"/>
<name>A0A098LHE1_9BACT</name>